<dbReference type="SUPFAM" id="SSF52540">
    <property type="entry name" value="P-loop containing nucleoside triphosphate hydrolases"/>
    <property type="match status" value="1"/>
</dbReference>
<protein>
    <submittedName>
        <fullName evidence="1">Uncharacterized protein</fullName>
    </submittedName>
</protein>
<dbReference type="RefSeq" id="WP_015332323.1">
    <property type="nucleotide sequence ID" value="NC_020054.1"/>
</dbReference>
<proteinExistence type="predicted"/>
<gene>
    <name evidence="1" type="ORF">FAES_3215</name>
</gene>
<organism evidence="1 2">
    <name type="scientific">Fibrella aestuarina BUZ 2</name>
    <dbReference type="NCBI Taxonomy" id="1166018"/>
    <lineage>
        <taxon>Bacteria</taxon>
        <taxon>Pseudomonadati</taxon>
        <taxon>Bacteroidota</taxon>
        <taxon>Cytophagia</taxon>
        <taxon>Cytophagales</taxon>
        <taxon>Spirosomataceae</taxon>
        <taxon>Fibrella</taxon>
    </lineage>
</organism>
<evidence type="ECO:0000313" key="1">
    <source>
        <dbReference type="EMBL" id="CCH01224.1"/>
    </source>
</evidence>
<dbReference type="STRING" id="1166018.FAES_3215"/>
<name>I0KAS1_9BACT</name>
<dbReference type="Gene3D" id="3.40.50.300">
    <property type="entry name" value="P-loop containing nucleotide triphosphate hydrolases"/>
    <property type="match status" value="1"/>
</dbReference>
<evidence type="ECO:0000313" key="2">
    <source>
        <dbReference type="Proteomes" id="UP000011058"/>
    </source>
</evidence>
<dbReference type="eggNOG" id="COG1484">
    <property type="taxonomic scope" value="Bacteria"/>
</dbReference>
<dbReference type="KEGG" id="fae:FAES_3215"/>
<dbReference type="AlphaFoldDB" id="I0KAS1"/>
<dbReference type="InterPro" id="IPR027417">
    <property type="entry name" value="P-loop_NTPase"/>
</dbReference>
<accession>I0KAS1</accession>
<dbReference type="OrthoDB" id="835620at2"/>
<dbReference type="EMBL" id="HE796683">
    <property type="protein sequence ID" value="CCH01224.1"/>
    <property type="molecule type" value="Genomic_DNA"/>
</dbReference>
<reference evidence="1 2" key="1">
    <citation type="journal article" date="2012" name="J. Bacteriol.">
        <title>Genome Sequence of Fibrella aestuarina BUZ 2T, a Filamentous Marine Bacterium.</title>
        <authorList>
            <person name="Filippini M."/>
            <person name="Qi W."/>
            <person name="Blom J."/>
            <person name="Goesmann A."/>
            <person name="Smits T.H."/>
            <person name="Bagheri H.C."/>
        </authorList>
    </citation>
    <scope>NUCLEOTIDE SEQUENCE [LARGE SCALE GENOMIC DNA]</scope>
    <source>
        <strain evidence="2">BUZ 2T</strain>
    </source>
</reference>
<dbReference type="Proteomes" id="UP000011058">
    <property type="component" value="Chromosome"/>
</dbReference>
<sequence length="333" mass="37851">MSKLPQTPTLPAEHEPTSAAEIIQTLAAGEPTGDGEPTELSIGEVAPGKFFFPEDTGLLNRDVPVPSSGADRWRDRVMGVKPESAVVVVPPRTQPQPEPITPEAERAQLYNRALQSLTEKYNKPLWRPTLTLSQGSELLEYIIGMELARENRTISEEDVDMDIMFNLLLYFWGHEKCPYDLTRGIYLYGEAGVGKTFVFDCFATLLREIAPPAEQMRVIPTEDMMDEVSVKKSFAALTPYKFGLLTMDDLGREERVAQAYSERRDGFAHLLTFRYRQFVQNRLKTHFTSNLLPKQLESPEHYGTVLGDRFKQWTQCIHYQGRSKRNKSTLHHG</sequence>
<keyword evidence="2" id="KW-1185">Reference proteome</keyword>
<dbReference type="HOGENOM" id="CLU_833534_0_0_10"/>